<dbReference type="GO" id="GO:0003676">
    <property type="term" value="F:nucleic acid binding"/>
    <property type="evidence" value="ECO:0007669"/>
    <property type="project" value="InterPro"/>
</dbReference>
<evidence type="ECO:0000313" key="9">
    <source>
        <dbReference type="EMBL" id="ADL52087.1"/>
    </source>
</evidence>
<dbReference type="Proteomes" id="UP000002730">
    <property type="component" value="Chromosome"/>
</dbReference>
<dbReference type="Gene3D" id="3.90.1640.30">
    <property type="match status" value="1"/>
</dbReference>
<dbReference type="GO" id="GO:0006281">
    <property type="term" value="P:DNA repair"/>
    <property type="evidence" value="ECO:0007669"/>
    <property type="project" value="InterPro"/>
</dbReference>
<dbReference type="HOGENOM" id="CLU_009736_5_2_9"/>
<keyword evidence="3" id="KW-0540">Nuclease</keyword>
<dbReference type="InterPro" id="IPR041122">
    <property type="entry name" value="RecJ_OB"/>
</dbReference>
<dbReference type="EMBL" id="CP002160">
    <property type="protein sequence ID" value="ADL52087.1"/>
    <property type="molecule type" value="Genomic_DNA"/>
</dbReference>
<dbReference type="PANTHER" id="PTHR30255">
    <property type="entry name" value="SINGLE-STRANDED-DNA-SPECIFIC EXONUCLEASE RECJ"/>
    <property type="match status" value="1"/>
</dbReference>
<keyword evidence="4" id="KW-0378">Hydrolase</keyword>
<dbReference type="InterPro" id="IPR051673">
    <property type="entry name" value="SSDNA_exonuclease_RecJ"/>
</dbReference>
<keyword evidence="5 9" id="KW-0269">Exonuclease</keyword>
<evidence type="ECO:0000256" key="5">
    <source>
        <dbReference type="ARBA" id="ARBA00022839"/>
    </source>
</evidence>
<sequence length="589" mass="66606">MTKAAQKLATDSFISPIIAKLLWDRGIRDKDEVEKFLKGSIDEMYDPFLMKDMDLATSIIIKAIFEEKKIVIYGDYDVDGVTSTVIMFKALKRVGARVTYHIPDREKEGYGLNKKSIEVLREQGNSVIITVDNGIAAVEEVKYAKEIGFQVVITDHHDLPFEENEKGERKEILPNADAIINPKRSDCNYPFKYLCGASIAFKFAVALFIKRKIDYKEAYNEYLQFAGIATVCDVVDLIDENRVILKNALKSINNSKNIGINSLRKFTLSLDKEISVYAIGFVMGPCINATGRLENAKMAVELLLTKELEIAENLAKELVDLNKTRQDMTTEGVEKVVKEIELGDYYNDKVLVVYEPTIHESIAGIIAGRIREKYNKPTIILTKAVEGVKGSARSIEEYNIYEELLKCKNLLDKFGGHPMAAGMSLKEENIEPLRETLNGKCILTDEDMIPKVVIDFPLSSHKIDDSIIYDIGELAPFGKGNSTPLFGDKNLLLEKAMVFGSDNGVLKLVFNVQGRRIDAVAFKKYLELMEIIEENWVNDNYGELLPYSTGYLINIPQDLRLDIIYTPEFNEYKGNKKIQLKVHELRISK</sequence>
<dbReference type="InterPro" id="IPR004610">
    <property type="entry name" value="RecJ"/>
</dbReference>
<dbReference type="InterPro" id="IPR038763">
    <property type="entry name" value="DHH_sf"/>
</dbReference>
<evidence type="ECO:0000313" key="10">
    <source>
        <dbReference type="Proteomes" id="UP000002730"/>
    </source>
</evidence>
<dbReference type="GO" id="GO:0008409">
    <property type="term" value="F:5'-3' exonuclease activity"/>
    <property type="evidence" value="ECO:0007669"/>
    <property type="project" value="InterPro"/>
</dbReference>
<dbReference type="SUPFAM" id="SSF64182">
    <property type="entry name" value="DHH phosphoesterases"/>
    <property type="match status" value="1"/>
</dbReference>
<organism evidence="9 10">
    <name type="scientific">Clostridium cellulovorans (strain ATCC 35296 / DSM 3052 / OCM 3 / 743B)</name>
    <dbReference type="NCBI Taxonomy" id="573061"/>
    <lineage>
        <taxon>Bacteria</taxon>
        <taxon>Bacillati</taxon>
        <taxon>Bacillota</taxon>
        <taxon>Clostridia</taxon>
        <taxon>Eubacteriales</taxon>
        <taxon>Clostridiaceae</taxon>
        <taxon>Clostridium</taxon>
    </lineage>
</organism>
<dbReference type="STRING" id="573061.Clocel_2371"/>
<gene>
    <name evidence="9" type="ordered locus">Clocel_2371</name>
</gene>
<evidence type="ECO:0000259" key="7">
    <source>
        <dbReference type="Pfam" id="PF02272"/>
    </source>
</evidence>
<proteinExistence type="inferred from homology"/>
<reference evidence="9 10" key="1">
    <citation type="submission" date="2010-08" db="EMBL/GenBank/DDBJ databases">
        <title>Complete sequence of Clostridium cellulovorans 743B.</title>
        <authorList>
            <consortium name="US DOE Joint Genome Institute"/>
            <person name="Lucas S."/>
            <person name="Copeland A."/>
            <person name="Lapidus A."/>
            <person name="Cheng J.-F."/>
            <person name="Bruce D."/>
            <person name="Goodwin L."/>
            <person name="Pitluck S."/>
            <person name="Chertkov O."/>
            <person name="Detter J.C."/>
            <person name="Han C."/>
            <person name="Tapia R."/>
            <person name="Land M."/>
            <person name="Hauser L."/>
            <person name="Chang Y.-J."/>
            <person name="Jeffries C."/>
            <person name="Kyrpides N."/>
            <person name="Ivanova N."/>
            <person name="Mikhailova N."/>
            <person name="Hemme C.L."/>
            <person name="Woyke T."/>
        </authorList>
    </citation>
    <scope>NUCLEOTIDE SEQUENCE [LARGE SCALE GENOMIC DNA]</scope>
    <source>
        <strain evidence="10">ATCC 35296 / DSM 3052 / OCM 3 / 743B</strain>
    </source>
</reference>
<accession>D9SPV1</accession>
<keyword evidence="10" id="KW-1185">Reference proteome</keyword>
<dbReference type="Pfam" id="PF17768">
    <property type="entry name" value="RecJ_OB"/>
    <property type="match status" value="1"/>
</dbReference>
<feature type="domain" description="DDH" evidence="6">
    <location>
        <begin position="69"/>
        <end position="224"/>
    </location>
</feature>
<evidence type="ECO:0000256" key="2">
    <source>
        <dbReference type="ARBA" id="ARBA00019841"/>
    </source>
</evidence>
<dbReference type="InterPro" id="IPR001667">
    <property type="entry name" value="DDH_dom"/>
</dbReference>
<dbReference type="AlphaFoldDB" id="D9SPV1"/>
<evidence type="ECO:0000259" key="8">
    <source>
        <dbReference type="Pfam" id="PF17768"/>
    </source>
</evidence>
<protein>
    <recommendedName>
        <fullName evidence="2">Single-stranded-DNA-specific exonuclease RecJ</fullName>
    </recommendedName>
</protein>
<dbReference type="KEGG" id="ccb:Clocel_2371"/>
<evidence type="ECO:0000256" key="4">
    <source>
        <dbReference type="ARBA" id="ARBA00022801"/>
    </source>
</evidence>
<dbReference type="eggNOG" id="COG0608">
    <property type="taxonomic scope" value="Bacteria"/>
</dbReference>
<feature type="domain" description="DHHA1" evidence="7">
    <location>
        <begin position="347"/>
        <end position="439"/>
    </location>
</feature>
<evidence type="ECO:0000259" key="6">
    <source>
        <dbReference type="Pfam" id="PF01368"/>
    </source>
</evidence>
<evidence type="ECO:0000256" key="3">
    <source>
        <dbReference type="ARBA" id="ARBA00022722"/>
    </source>
</evidence>
<dbReference type="NCBIfam" id="TIGR00644">
    <property type="entry name" value="recJ"/>
    <property type="match status" value="1"/>
</dbReference>
<feature type="domain" description="RecJ OB" evidence="8">
    <location>
        <begin position="454"/>
        <end position="583"/>
    </location>
</feature>
<name>D9SPV1_CLOC7</name>
<comment type="similarity">
    <text evidence="1">Belongs to the RecJ family.</text>
</comment>
<dbReference type="PANTHER" id="PTHR30255:SF2">
    <property type="entry name" value="SINGLE-STRANDED-DNA-SPECIFIC EXONUCLEASE RECJ"/>
    <property type="match status" value="1"/>
</dbReference>
<dbReference type="Pfam" id="PF01368">
    <property type="entry name" value="DHH"/>
    <property type="match status" value="1"/>
</dbReference>
<dbReference type="InterPro" id="IPR003156">
    <property type="entry name" value="DHHA1_dom"/>
</dbReference>
<dbReference type="GO" id="GO:0006310">
    <property type="term" value="P:DNA recombination"/>
    <property type="evidence" value="ECO:0007669"/>
    <property type="project" value="InterPro"/>
</dbReference>
<evidence type="ECO:0000256" key="1">
    <source>
        <dbReference type="ARBA" id="ARBA00005915"/>
    </source>
</evidence>
<dbReference type="Gene3D" id="3.10.310.30">
    <property type="match status" value="1"/>
</dbReference>
<dbReference type="Pfam" id="PF02272">
    <property type="entry name" value="DHHA1"/>
    <property type="match status" value="1"/>
</dbReference>